<comment type="similarity">
    <text evidence="2 11">Belongs to the ATPase A chain family.</text>
</comment>
<accession>A0A9D9H3C7</accession>
<keyword evidence="6 11" id="KW-0375">Hydrogen ion transport</keyword>
<evidence type="ECO:0000256" key="5">
    <source>
        <dbReference type="ARBA" id="ARBA00022692"/>
    </source>
</evidence>
<dbReference type="InterPro" id="IPR045082">
    <property type="entry name" value="ATP_syn_F0_a_bact/chloroplast"/>
</dbReference>
<comment type="function">
    <text evidence="11">Key component of the proton channel; it plays a direct role in the translocation of protons across the membrane.</text>
</comment>
<evidence type="ECO:0000256" key="10">
    <source>
        <dbReference type="ARBA" id="ARBA00023310"/>
    </source>
</evidence>
<dbReference type="AlphaFoldDB" id="A0A9D9H3C7"/>
<name>A0A9D9H3C7_9FIRM</name>
<keyword evidence="9 11" id="KW-0472">Membrane</keyword>
<dbReference type="GO" id="GO:0045259">
    <property type="term" value="C:proton-transporting ATP synthase complex"/>
    <property type="evidence" value="ECO:0007669"/>
    <property type="project" value="UniProtKB-KW"/>
</dbReference>
<evidence type="ECO:0000256" key="8">
    <source>
        <dbReference type="ARBA" id="ARBA00023065"/>
    </source>
</evidence>
<protein>
    <recommendedName>
        <fullName evidence="11">ATP synthase subunit a</fullName>
    </recommendedName>
    <alternativeName>
        <fullName evidence="11">ATP synthase F0 sector subunit a</fullName>
    </alternativeName>
    <alternativeName>
        <fullName evidence="11">F-ATPase subunit 6</fullName>
    </alternativeName>
</protein>
<evidence type="ECO:0000313" key="12">
    <source>
        <dbReference type="EMBL" id="MBO8434494.1"/>
    </source>
</evidence>
<reference evidence="12" key="2">
    <citation type="journal article" date="2021" name="PeerJ">
        <title>Extensive microbial diversity within the chicken gut microbiome revealed by metagenomics and culture.</title>
        <authorList>
            <person name="Gilroy R."/>
            <person name="Ravi A."/>
            <person name="Getino M."/>
            <person name="Pursley I."/>
            <person name="Horton D.L."/>
            <person name="Alikhan N.F."/>
            <person name="Baker D."/>
            <person name="Gharbi K."/>
            <person name="Hall N."/>
            <person name="Watson M."/>
            <person name="Adriaenssens E.M."/>
            <person name="Foster-Nyarko E."/>
            <person name="Jarju S."/>
            <person name="Secka A."/>
            <person name="Antonio M."/>
            <person name="Oren A."/>
            <person name="Chaudhuri R.R."/>
            <person name="La Ragione R."/>
            <person name="Hildebrand F."/>
            <person name="Pallen M.J."/>
        </authorList>
    </citation>
    <scope>NUCLEOTIDE SEQUENCE</scope>
    <source>
        <strain evidence="12">F6-4510</strain>
    </source>
</reference>
<gene>
    <name evidence="11" type="primary">atpB</name>
    <name evidence="12" type="ORF">IAC55_04135</name>
</gene>
<evidence type="ECO:0000256" key="1">
    <source>
        <dbReference type="ARBA" id="ARBA00004141"/>
    </source>
</evidence>
<dbReference type="EMBL" id="JADIMX010000078">
    <property type="protein sequence ID" value="MBO8434494.1"/>
    <property type="molecule type" value="Genomic_DNA"/>
</dbReference>
<evidence type="ECO:0000256" key="3">
    <source>
        <dbReference type="ARBA" id="ARBA00022448"/>
    </source>
</evidence>
<keyword evidence="5 11" id="KW-0812">Transmembrane</keyword>
<sequence length="228" mass="25086">MGNLAEELMSQLTCETAFTIPIFGGIGIPESVVATWIIMAFLVILSIWLTSNLKVVPTSKRQVFVETCVVTLQGLFDDILGEHGRKYIPYLVTVLLYIACANLIGLVGIKPPTKDLNITAGMAIMSIVLVQFAGIKGKGTKGWLKSFTQPMAIITPINIMEVIIKPLSLCMRLFGNVLGSFVVMELIKIIVPAFVPLVFSLYFDIFDGLIQAYVFVFLTALFIKEAME</sequence>
<evidence type="ECO:0000256" key="6">
    <source>
        <dbReference type="ARBA" id="ARBA00022781"/>
    </source>
</evidence>
<dbReference type="PANTHER" id="PTHR42823">
    <property type="entry name" value="ATP SYNTHASE SUBUNIT A, CHLOROPLASTIC"/>
    <property type="match status" value="1"/>
</dbReference>
<dbReference type="Pfam" id="PF00119">
    <property type="entry name" value="ATP-synt_A"/>
    <property type="match status" value="1"/>
</dbReference>
<dbReference type="CDD" id="cd00310">
    <property type="entry name" value="ATP-synt_Fo_a_6"/>
    <property type="match status" value="1"/>
</dbReference>
<dbReference type="Gene3D" id="1.20.120.220">
    <property type="entry name" value="ATP synthase, F0 complex, subunit A"/>
    <property type="match status" value="1"/>
</dbReference>
<feature type="transmembrane region" description="Helical" evidence="11">
    <location>
        <begin position="147"/>
        <end position="164"/>
    </location>
</feature>
<feature type="transmembrane region" description="Helical" evidence="11">
    <location>
        <begin position="205"/>
        <end position="223"/>
    </location>
</feature>
<keyword evidence="10 11" id="KW-0066">ATP synthesis</keyword>
<dbReference type="PRINTS" id="PR00123">
    <property type="entry name" value="ATPASEA"/>
</dbReference>
<dbReference type="SUPFAM" id="SSF81336">
    <property type="entry name" value="F1F0 ATP synthase subunit A"/>
    <property type="match status" value="1"/>
</dbReference>
<feature type="transmembrane region" description="Helical" evidence="11">
    <location>
        <begin position="176"/>
        <end position="199"/>
    </location>
</feature>
<dbReference type="InterPro" id="IPR000568">
    <property type="entry name" value="ATP_synth_F0_asu"/>
</dbReference>
<evidence type="ECO:0000256" key="7">
    <source>
        <dbReference type="ARBA" id="ARBA00022989"/>
    </source>
</evidence>
<feature type="transmembrane region" description="Helical" evidence="11">
    <location>
        <begin position="116"/>
        <end position="135"/>
    </location>
</feature>
<dbReference type="GO" id="GO:0042777">
    <property type="term" value="P:proton motive force-driven plasma membrane ATP synthesis"/>
    <property type="evidence" value="ECO:0007669"/>
    <property type="project" value="TreeGrafter"/>
</dbReference>
<keyword evidence="11" id="KW-1003">Cell membrane</keyword>
<dbReference type="InterPro" id="IPR035908">
    <property type="entry name" value="F0_ATP_A_sf"/>
</dbReference>
<organism evidence="12 13">
    <name type="scientific">Candidatus Fimicola merdigallinarum</name>
    <dbReference type="NCBI Taxonomy" id="2840819"/>
    <lineage>
        <taxon>Bacteria</taxon>
        <taxon>Bacillati</taxon>
        <taxon>Bacillota</taxon>
        <taxon>Clostridia</taxon>
        <taxon>Lachnospirales</taxon>
        <taxon>Lachnospiraceae</taxon>
        <taxon>Lachnospiraceae incertae sedis</taxon>
        <taxon>Candidatus Fimicola</taxon>
    </lineage>
</organism>
<dbReference type="GO" id="GO:0046933">
    <property type="term" value="F:proton-transporting ATP synthase activity, rotational mechanism"/>
    <property type="evidence" value="ECO:0007669"/>
    <property type="project" value="UniProtKB-UniRule"/>
</dbReference>
<comment type="caution">
    <text evidence="12">The sequence shown here is derived from an EMBL/GenBank/DDBJ whole genome shotgun (WGS) entry which is preliminary data.</text>
</comment>
<comment type="subcellular location">
    <subcellularLocation>
        <location evidence="11">Cell membrane</location>
        <topology evidence="11">Multi-pass membrane protein</topology>
    </subcellularLocation>
    <subcellularLocation>
        <location evidence="1">Membrane</location>
        <topology evidence="1">Multi-pass membrane protein</topology>
    </subcellularLocation>
</comment>
<proteinExistence type="inferred from homology"/>
<dbReference type="Proteomes" id="UP000823611">
    <property type="component" value="Unassembled WGS sequence"/>
</dbReference>
<evidence type="ECO:0000256" key="11">
    <source>
        <dbReference type="HAMAP-Rule" id="MF_01393"/>
    </source>
</evidence>
<feature type="transmembrane region" description="Helical" evidence="11">
    <location>
        <begin position="87"/>
        <end position="109"/>
    </location>
</feature>
<dbReference type="HAMAP" id="MF_01393">
    <property type="entry name" value="ATP_synth_a_bact"/>
    <property type="match status" value="1"/>
</dbReference>
<keyword evidence="7 11" id="KW-1133">Transmembrane helix</keyword>
<evidence type="ECO:0000313" key="13">
    <source>
        <dbReference type="Proteomes" id="UP000823611"/>
    </source>
</evidence>
<dbReference type="PANTHER" id="PTHR42823:SF3">
    <property type="entry name" value="ATP SYNTHASE SUBUNIT A, CHLOROPLASTIC"/>
    <property type="match status" value="1"/>
</dbReference>
<dbReference type="GO" id="GO:0005886">
    <property type="term" value="C:plasma membrane"/>
    <property type="evidence" value="ECO:0007669"/>
    <property type="project" value="UniProtKB-SubCell"/>
</dbReference>
<reference evidence="12" key="1">
    <citation type="submission" date="2020-10" db="EMBL/GenBank/DDBJ databases">
        <authorList>
            <person name="Gilroy R."/>
        </authorList>
    </citation>
    <scope>NUCLEOTIDE SEQUENCE</scope>
    <source>
        <strain evidence="12">F6-4510</strain>
    </source>
</reference>
<evidence type="ECO:0000256" key="9">
    <source>
        <dbReference type="ARBA" id="ARBA00023136"/>
    </source>
</evidence>
<keyword evidence="8 11" id="KW-0406">Ion transport</keyword>
<evidence type="ECO:0000256" key="4">
    <source>
        <dbReference type="ARBA" id="ARBA00022547"/>
    </source>
</evidence>
<keyword evidence="3 11" id="KW-0813">Transport</keyword>
<dbReference type="NCBIfam" id="NF004486">
    <property type="entry name" value="PRK05815.3-4"/>
    <property type="match status" value="1"/>
</dbReference>
<evidence type="ECO:0000256" key="2">
    <source>
        <dbReference type="ARBA" id="ARBA00006810"/>
    </source>
</evidence>
<keyword evidence="4 11" id="KW-0138">CF(0)</keyword>